<dbReference type="AlphaFoldDB" id="K0YKV6"/>
<dbReference type="InParanoid" id="K0YKV6"/>
<organism evidence="1 2">
    <name type="scientific">Slackia piriformis YIT 12062</name>
    <dbReference type="NCBI Taxonomy" id="742818"/>
    <lineage>
        <taxon>Bacteria</taxon>
        <taxon>Bacillati</taxon>
        <taxon>Actinomycetota</taxon>
        <taxon>Coriobacteriia</taxon>
        <taxon>Eggerthellales</taxon>
        <taxon>Eggerthellaceae</taxon>
        <taxon>Slackia</taxon>
    </lineage>
</organism>
<name>K0YKV6_9ACTN</name>
<dbReference type="EMBL" id="ADMD01000006">
    <property type="protein sequence ID" value="EJZ84101.1"/>
    <property type="molecule type" value="Genomic_DNA"/>
</dbReference>
<evidence type="ECO:0000313" key="1">
    <source>
        <dbReference type="EMBL" id="EJZ84101.1"/>
    </source>
</evidence>
<proteinExistence type="predicted"/>
<keyword evidence="2" id="KW-1185">Reference proteome</keyword>
<accession>K0YKV6</accession>
<dbReference type="HOGENOM" id="CLU_2234802_0_0_11"/>
<dbReference type="eggNOG" id="COG3677">
    <property type="taxonomic scope" value="Bacteria"/>
</dbReference>
<sequence length="105" mass="12281">MVHKMGSFLREFTLKDGKKAYTHERLRKARRILNKLVRDGTLFAFVEMGREHGGAWPSTNNAVESVNARLRDMLRHHRGLSLPHRVKAIFWHSGQNVYPKSRRFA</sequence>
<comment type="caution">
    <text evidence="1">The sequence shown here is derived from an EMBL/GenBank/DDBJ whole genome shotgun (WGS) entry which is preliminary data.</text>
</comment>
<gene>
    <name evidence="1" type="ORF">HMPREF9451_00810</name>
</gene>
<reference evidence="1 2" key="1">
    <citation type="submission" date="2012-08" db="EMBL/GenBank/DDBJ databases">
        <title>The Genome Sequence of Slackia piriformis YIT 12062.</title>
        <authorList>
            <consortium name="The Broad Institute Genome Sequencing Platform"/>
            <person name="Earl A."/>
            <person name="Ward D."/>
            <person name="Feldgarden M."/>
            <person name="Gevers D."/>
            <person name="Morotomi M."/>
            <person name="Walker B."/>
            <person name="Young S.K."/>
            <person name="Zeng Q."/>
            <person name="Gargeya S."/>
            <person name="Fitzgerald M."/>
            <person name="Haas B."/>
            <person name="Abouelleil A."/>
            <person name="Alvarado L."/>
            <person name="Arachchi H.M."/>
            <person name="Berlin A.M."/>
            <person name="Chapman S.B."/>
            <person name="Goldberg J."/>
            <person name="Griggs A."/>
            <person name="Gujja S."/>
            <person name="Hansen M."/>
            <person name="Howarth C."/>
            <person name="Imamovic A."/>
            <person name="Larimer J."/>
            <person name="McCowen C."/>
            <person name="Montmayeur A."/>
            <person name="Murphy C."/>
            <person name="Neiman D."/>
            <person name="Pearson M."/>
            <person name="Priest M."/>
            <person name="Roberts A."/>
            <person name="Saif S."/>
            <person name="Shea T."/>
            <person name="Sisk P."/>
            <person name="Sykes S."/>
            <person name="Wortman J."/>
            <person name="Nusbaum C."/>
            <person name="Birren B."/>
        </authorList>
    </citation>
    <scope>NUCLEOTIDE SEQUENCE [LARGE SCALE GENOMIC DNA]</scope>
    <source>
        <strain evidence="1 2">YIT 12062</strain>
    </source>
</reference>
<evidence type="ECO:0000313" key="2">
    <source>
        <dbReference type="Proteomes" id="UP000006069"/>
    </source>
</evidence>
<dbReference type="PATRIC" id="fig|742818.3.peg.864"/>
<dbReference type="Proteomes" id="UP000006069">
    <property type="component" value="Unassembled WGS sequence"/>
</dbReference>
<protein>
    <submittedName>
        <fullName evidence="1">Uncharacterized protein</fullName>
    </submittedName>
</protein>